<accession>A0AAV1R9R2</accession>
<dbReference type="EMBL" id="CAWUPB010000913">
    <property type="protein sequence ID" value="CAK7329690.1"/>
    <property type="molecule type" value="Genomic_DNA"/>
</dbReference>
<keyword evidence="3" id="KW-1185">Reference proteome</keyword>
<evidence type="ECO:0000313" key="3">
    <source>
        <dbReference type="Proteomes" id="UP001314170"/>
    </source>
</evidence>
<organism evidence="2 3">
    <name type="scientific">Dovyalis caffra</name>
    <dbReference type="NCBI Taxonomy" id="77055"/>
    <lineage>
        <taxon>Eukaryota</taxon>
        <taxon>Viridiplantae</taxon>
        <taxon>Streptophyta</taxon>
        <taxon>Embryophyta</taxon>
        <taxon>Tracheophyta</taxon>
        <taxon>Spermatophyta</taxon>
        <taxon>Magnoliopsida</taxon>
        <taxon>eudicotyledons</taxon>
        <taxon>Gunneridae</taxon>
        <taxon>Pentapetalae</taxon>
        <taxon>rosids</taxon>
        <taxon>fabids</taxon>
        <taxon>Malpighiales</taxon>
        <taxon>Salicaceae</taxon>
        <taxon>Flacourtieae</taxon>
        <taxon>Dovyalis</taxon>
    </lineage>
</organism>
<sequence>MLINGGERGGDDGGLEPVGESMLPKGGKDPKSPIGSSGAQIIPILPAKVPMRPML</sequence>
<name>A0AAV1R9R2_9ROSI</name>
<reference evidence="2 3" key="1">
    <citation type="submission" date="2024-01" db="EMBL/GenBank/DDBJ databases">
        <authorList>
            <person name="Waweru B."/>
        </authorList>
    </citation>
    <scope>NUCLEOTIDE SEQUENCE [LARGE SCALE GENOMIC DNA]</scope>
</reference>
<protein>
    <submittedName>
        <fullName evidence="2">Uncharacterized protein</fullName>
    </submittedName>
</protein>
<dbReference type="AlphaFoldDB" id="A0AAV1R9R2"/>
<feature type="region of interest" description="Disordered" evidence="1">
    <location>
        <begin position="1"/>
        <end position="39"/>
    </location>
</feature>
<evidence type="ECO:0000313" key="2">
    <source>
        <dbReference type="EMBL" id="CAK7329690.1"/>
    </source>
</evidence>
<gene>
    <name evidence="2" type="ORF">DCAF_LOCUS7445</name>
</gene>
<proteinExistence type="predicted"/>
<evidence type="ECO:0000256" key="1">
    <source>
        <dbReference type="SAM" id="MobiDB-lite"/>
    </source>
</evidence>
<comment type="caution">
    <text evidence="2">The sequence shown here is derived from an EMBL/GenBank/DDBJ whole genome shotgun (WGS) entry which is preliminary data.</text>
</comment>
<dbReference type="Proteomes" id="UP001314170">
    <property type="component" value="Unassembled WGS sequence"/>
</dbReference>